<evidence type="ECO:0000256" key="2">
    <source>
        <dbReference type="ARBA" id="ARBA00007248"/>
    </source>
</evidence>
<keyword evidence="3 8" id="KW-0732">Signal</keyword>
<dbReference type="Pfam" id="PF08842">
    <property type="entry name" value="Mfa2"/>
    <property type="match status" value="1"/>
</dbReference>
<reference evidence="9 10" key="1">
    <citation type="submission" date="2018-12" db="EMBL/GenBank/DDBJ databases">
        <authorList>
            <consortium name="Pathogen Informatics"/>
        </authorList>
    </citation>
    <scope>NUCLEOTIDE SEQUENCE [LARGE SCALE GENOMIC DNA]</scope>
    <source>
        <strain evidence="9 10">NCTC13071</strain>
    </source>
</reference>
<sequence>MKKALNWTCFLVLMAVLSACEKPNLGTEQPKRKGYRVSLHIEDVAQSYAGAKARALVDIDEVCSCLNAAVYQDGEKKASINQNKSDKSFGNLSLELPEGQYSLVVIGHNGSKNASMAHADKVKFDGKVTETFLYNGTIKVTGDMQQSITLTRCVAKVEFHFVDPIPENVTHLRFSYTGGSSTLDAMSGFGCVDSRQTEVRSIPAEAHHAASSYAIYTFPKAQEGKIKVIMKALDANEKTLAEETFKALRIVRNGVNHIPNLSFKPNGGTTARGIKVKADDSWATSFETEDW</sequence>
<evidence type="ECO:0000256" key="5">
    <source>
        <dbReference type="ARBA" id="ARBA00023139"/>
    </source>
</evidence>
<gene>
    <name evidence="9" type="ORF">NCTC13071_02430</name>
</gene>
<evidence type="ECO:0000256" key="1">
    <source>
        <dbReference type="ARBA" id="ARBA00004442"/>
    </source>
</evidence>
<organism evidence="9 10">
    <name type="scientific">Segatella oris</name>
    <dbReference type="NCBI Taxonomy" id="28135"/>
    <lineage>
        <taxon>Bacteria</taxon>
        <taxon>Pseudomonadati</taxon>
        <taxon>Bacteroidota</taxon>
        <taxon>Bacteroidia</taxon>
        <taxon>Bacteroidales</taxon>
        <taxon>Prevotellaceae</taxon>
        <taxon>Segatella</taxon>
    </lineage>
</organism>
<dbReference type="PROSITE" id="PS51257">
    <property type="entry name" value="PROKAR_LIPOPROTEIN"/>
    <property type="match status" value="1"/>
</dbReference>
<dbReference type="EMBL" id="LR134384">
    <property type="protein sequence ID" value="VEH16405.1"/>
    <property type="molecule type" value="Genomic_DNA"/>
</dbReference>
<evidence type="ECO:0000256" key="3">
    <source>
        <dbReference type="ARBA" id="ARBA00022729"/>
    </source>
</evidence>
<comment type="subcellular location">
    <subcellularLocation>
        <location evidence="1">Cell outer membrane</location>
    </subcellularLocation>
</comment>
<protein>
    <recommendedName>
        <fullName evidence="11">Fimbrillin-A associated anchor proteins Mfa1 and Mfa2</fullName>
    </recommendedName>
</protein>
<dbReference type="RefSeq" id="WP_026285957.1">
    <property type="nucleotide sequence ID" value="NZ_LR134384.1"/>
</dbReference>
<dbReference type="GO" id="GO:0009279">
    <property type="term" value="C:cell outer membrane"/>
    <property type="evidence" value="ECO:0007669"/>
    <property type="project" value="UniProtKB-SubCell"/>
</dbReference>
<dbReference type="GeneID" id="85013171"/>
<evidence type="ECO:0008006" key="11">
    <source>
        <dbReference type="Google" id="ProtNLM"/>
    </source>
</evidence>
<comment type="similarity">
    <text evidence="2">Belongs to the bacteroidetes fimbrillin superfamily. FimB/Mfa2 family.</text>
</comment>
<evidence type="ECO:0000256" key="7">
    <source>
        <dbReference type="ARBA" id="ARBA00023288"/>
    </source>
</evidence>
<evidence type="ECO:0000256" key="4">
    <source>
        <dbReference type="ARBA" id="ARBA00023136"/>
    </source>
</evidence>
<dbReference type="InterPro" id="IPR014941">
    <property type="entry name" value="FimB/Mfa2/Mfa3"/>
</dbReference>
<name>A0A3S4T781_9BACT</name>
<keyword evidence="5" id="KW-0564">Palmitate</keyword>
<feature type="chain" id="PRO_5018780789" description="Fimbrillin-A associated anchor proteins Mfa1 and Mfa2" evidence="8">
    <location>
        <begin position="20"/>
        <end position="291"/>
    </location>
</feature>
<keyword evidence="7" id="KW-0449">Lipoprotein</keyword>
<feature type="signal peptide" evidence="8">
    <location>
        <begin position="1"/>
        <end position="19"/>
    </location>
</feature>
<dbReference type="KEGG" id="poc:NCTC13071_02430"/>
<evidence type="ECO:0000256" key="8">
    <source>
        <dbReference type="SAM" id="SignalP"/>
    </source>
</evidence>
<accession>A0A3S4T781</accession>
<dbReference type="Proteomes" id="UP000274578">
    <property type="component" value="Chromosome 1"/>
</dbReference>
<proteinExistence type="inferred from homology"/>
<dbReference type="AlphaFoldDB" id="A0A3S4T781"/>
<keyword evidence="6" id="KW-0998">Cell outer membrane</keyword>
<evidence type="ECO:0000256" key="6">
    <source>
        <dbReference type="ARBA" id="ARBA00023237"/>
    </source>
</evidence>
<evidence type="ECO:0000313" key="9">
    <source>
        <dbReference type="EMBL" id="VEH16405.1"/>
    </source>
</evidence>
<keyword evidence="4" id="KW-0472">Membrane</keyword>
<evidence type="ECO:0000313" key="10">
    <source>
        <dbReference type="Proteomes" id="UP000274578"/>
    </source>
</evidence>